<feature type="domain" description="F-box" evidence="2">
    <location>
        <begin position="2"/>
        <end position="48"/>
    </location>
</feature>
<dbReference type="PANTHER" id="PTHR34591:SF21">
    <property type="entry name" value="F-BOX DOMAIN CONTAINING PROTEIN, EXPRESSED"/>
    <property type="match status" value="1"/>
</dbReference>
<dbReference type="SMART" id="SM00256">
    <property type="entry name" value="FBOX"/>
    <property type="match status" value="1"/>
</dbReference>
<dbReference type="InterPro" id="IPR036047">
    <property type="entry name" value="F-box-like_dom_sf"/>
</dbReference>
<reference evidence="3 4" key="1">
    <citation type="submission" date="2024-02" db="EMBL/GenBank/DDBJ databases">
        <title>High-quality chromosome-scale genome assembly of Pensacola bahiagrass (Paspalum notatum Flugge var. saurae).</title>
        <authorList>
            <person name="Vega J.M."/>
            <person name="Podio M."/>
            <person name="Orjuela J."/>
            <person name="Siena L.A."/>
            <person name="Pessino S.C."/>
            <person name="Combes M.C."/>
            <person name="Mariac C."/>
            <person name="Albertini E."/>
            <person name="Pupilli F."/>
            <person name="Ortiz J.P.A."/>
            <person name="Leblanc O."/>
        </authorList>
    </citation>
    <scope>NUCLEOTIDE SEQUENCE [LARGE SCALE GENOMIC DNA]</scope>
    <source>
        <strain evidence="3">R1</strain>
        <tissue evidence="3">Leaf</tissue>
    </source>
</reference>
<gene>
    <name evidence="3" type="ORF">U9M48_030628</name>
</gene>
<proteinExistence type="predicted"/>
<dbReference type="AlphaFoldDB" id="A0AAQ3X3G1"/>
<accession>A0AAQ3X3G1</accession>
<sequence length="900" mass="102982">MAAGIAALPDDVLADVLRPLPARSLAAARCVCTAWRGIVNGRALLRRHLLPRAVFGVFINYIDYHRPHLFARPRSSSSATFPARVDGMLRFLPKNLTDWWHVLDHCNGLLLCHVRWERELCVCNPATRRCTVLPRSSYTSGGAYHYHLTFDPAASPHYEVVVIPAVPEPPSSDDIKKAKEKAKQERLALEREREKDAPFCLDWFFALPDGTTFEEEEEEEEDAAEYVPQPSADELLALELDTCRLMEWPPSPWMLRVFSSATGHWEERAFVREGMAVGTVREMRFDPEVPTYEGPRRPYAVYHDGSLYVHCRGCFVARFSLSNGSYQIIKTPANIANIKPYLGKLNKNVCFGIVHDEQLKIWILNESCGKMEWVMKCEAEVGDYSQHLASIPYNNNGRQPSGSWTIEEDYIDKMQDIKDDVESTEDDVESTEDEAESTYGDAESTDDDVETTDDDVETEKSYEWDSDNDDTFTANLENQDYIYNRYLDIIGFHPYKEVVFLDRGFLVVAYDLNSSKIHFLGNSCPKSYGRRIGIYESFLYTPCMVGDLLQGNETSQSSSCMVVGTVREMRFDPEVLTYEGPRRRYAVYHDGSLYMHCRGCFVARFSLPNGNYQIIKTPANIENIKPYLGKLNKNVCFGIVYDEQLKIWILNESCGKMEWILKCEVEVGDYSEHLASIPYYNNGRQHGGSWTVEEDYIDKMQDTKDNVESTDDDVESTDDDRRATIGTHNDDTFTVNLENQDYIYNHYLDIIGFHPYKEVVFLKRGFLVVAYDLNSFKIHFLGNSCPKSYDHICTMPCKSATVARCVVHKAWRDTRALLRPSPYLVPRSVHGIFINYVDHDRPHLFARPVPPSSPSSPTVPRVDGMLSFLPNDHTGDWWSVLDHCNGLLLRDLEWESQLCV</sequence>
<name>A0AAQ3X3G1_PASNO</name>
<evidence type="ECO:0000259" key="2">
    <source>
        <dbReference type="PROSITE" id="PS50181"/>
    </source>
</evidence>
<protein>
    <recommendedName>
        <fullName evidence="2">F-box domain-containing protein</fullName>
    </recommendedName>
</protein>
<dbReference type="SUPFAM" id="SSF81383">
    <property type="entry name" value="F-box domain"/>
    <property type="match status" value="1"/>
</dbReference>
<dbReference type="Gene3D" id="1.20.1280.50">
    <property type="match status" value="1"/>
</dbReference>
<dbReference type="Pfam" id="PF12937">
    <property type="entry name" value="F-box-like"/>
    <property type="match status" value="1"/>
</dbReference>
<dbReference type="InterPro" id="IPR001810">
    <property type="entry name" value="F-box_dom"/>
</dbReference>
<dbReference type="EMBL" id="CP144751">
    <property type="protein sequence ID" value="WVZ83486.1"/>
    <property type="molecule type" value="Genomic_DNA"/>
</dbReference>
<evidence type="ECO:0000313" key="3">
    <source>
        <dbReference type="EMBL" id="WVZ83486.1"/>
    </source>
</evidence>
<feature type="region of interest" description="Disordered" evidence="1">
    <location>
        <begin position="420"/>
        <end position="469"/>
    </location>
</feature>
<dbReference type="Proteomes" id="UP001341281">
    <property type="component" value="Chromosome 07"/>
</dbReference>
<keyword evidence="4" id="KW-1185">Reference proteome</keyword>
<feature type="compositionally biased region" description="Acidic residues" evidence="1">
    <location>
        <begin position="443"/>
        <end position="457"/>
    </location>
</feature>
<dbReference type="PANTHER" id="PTHR34591">
    <property type="entry name" value="OS03G0653100 PROTEIN-RELATED"/>
    <property type="match status" value="1"/>
</dbReference>
<evidence type="ECO:0000313" key="4">
    <source>
        <dbReference type="Proteomes" id="UP001341281"/>
    </source>
</evidence>
<dbReference type="PROSITE" id="PS50181">
    <property type="entry name" value="FBOX"/>
    <property type="match status" value="1"/>
</dbReference>
<feature type="compositionally biased region" description="Acidic residues" evidence="1">
    <location>
        <begin position="422"/>
        <end position="436"/>
    </location>
</feature>
<organism evidence="3 4">
    <name type="scientific">Paspalum notatum var. saurae</name>
    <dbReference type="NCBI Taxonomy" id="547442"/>
    <lineage>
        <taxon>Eukaryota</taxon>
        <taxon>Viridiplantae</taxon>
        <taxon>Streptophyta</taxon>
        <taxon>Embryophyta</taxon>
        <taxon>Tracheophyta</taxon>
        <taxon>Spermatophyta</taxon>
        <taxon>Magnoliopsida</taxon>
        <taxon>Liliopsida</taxon>
        <taxon>Poales</taxon>
        <taxon>Poaceae</taxon>
        <taxon>PACMAD clade</taxon>
        <taxon>Panicoideae</taxon>
        <taxon>Andropogonodae</taxon>
        <taxon>Paspaleae</taxon>
        <taxon>Paspalinae</taxon>
        <taxon>Paspalum</taxon>
    </lineage>
</organism>
<evidence type="ECO:0000256" key="1">
    <source>
        <dbReference type="SAM" id="MobiDB-lite"/>
    </source>
</evidence>